<evidence type="ECO:0000313" key="4">
    <source>
        <dbReference type="Proteomes" id="UP000807469"/>
    </source>
</evidence>
<organism evidence="3 4">
    <name type="scientific">Pholiota conissans</name>
    <dbReference type="NCBI Taxonomy" id="109636"/>
    <lineage>
        <taxon>Eukaryota</taxon>
        <taxon>Fungi</taxon>
        <taxon>Dikarya</taxon>
        <taxon>Basidiomycota</taxon>
        <taxon>Agaricomycotina</taxon>
        <taxon>Agaricomycetes</taxon>
        <taxon>Agaricomycetidae</taxon>
        <taxon>Agaricales</taxon>
        <taxon>Agaricineae</taxon>
        <taxon>Strophariaceae</taxon>
        <taxon>Pholiota</taxon>
    </lineage>
</organism>
<dbReference type="InterPro" id="IPR000719">
    <property type="entry name" value="Prot_kinase_dom"/>
</dbReference>
<dbReference type="PROSITE" id="PS00109">
    <property type="entry name" value="PROTEIN_KINASE_TYR"/>
    <property type="match status" value="1"/>
</dbReference>
<feature type="region of interest" description="Disordered" evidence="1">
    <location>
        <begin position="422"/>
        <end position="473"/>
    </location>
</feature>
<gene>
    <name evidence="3" type="ORF">BDN70DRAFT_653456</name>
</gene>
<dbReference type="InterPro" id="IPR011009">
    <property type="entry name" value="Kinase-like_dom_sf"/>
</dbReference>
<dbReference type="Pfam" id="PF17667">
    <property type="entry name" value="Pkinase_fungal"/>
    <property type="match status" value="1"/>
</dbReference>
<dbReference type="EMBL" id="MU155851">
    <property type="protein sequence ID" value="KAF9470776.1"/>
    <property type="molecule type" value="Genomic_DNA"/>
</dbReference>
<protein>
    <recommendedName>
        <fullName evidence="2">Protein kinase domain-containing protein</fullName>
    </recommendedName>
</protein>
<dbReference type="OrthoDB" id="2747778at2759"/>
<proteinExistence type="predicted"/>
<feature type="compositionally biased region" description="Acidic residues" evidence="1">
    <location>
        <begin position="426"/>
        <end position="446"/>
    </location>
</feature>
<dbReference type="InterPro" id="IPR008266">
    <property type="entry name" value="Tyr_kinase_AS"/>
</dbReference>
<evidence type="ECO:0000313" key="3">
    <source>
        <dbReference type="EMBL" id="KAF9470776.1"/>
    </source>
</evidence>
<comment type="caution">
    <text evidence="3">The sequence shown here is derived from an EMBL/GenBank/DDBJ whole genome shotgun (WGS) entry which is preliminary data.</text>
</comment>
<sequence>MTVKVPTAEEILEARLHLDGPKECTPDDNFVKFEVIDDATVNARTRHFIAKCVFKQNSSLLGRASYGYVVWNPVKKAVVFMKDTWRVSLPGIDKEGNIYREMHAAGVENIAPLECAGDVEHAPVVQDFMIAAWARWKEKKVLRRYVHYRIVLGVIGRDLTKFRSAKELVTAIHDATVAHDQILKAGIIHRDISVGNILILDNGRGILIGFDLCKRLKDLKETARDSDRSGTWQFMSARLQSSHTPLHPERADDLESLLHVLTWVALKYVPNGLSPARLTDILTGVFDFSSADDSGYVSGLGRKSQFLCARTISECGSQHTALLMLMIDLTNMCASRYEHLAKEHGTTLKDFRTAKKRRRLLGSSDWFIKRFAKALEMPGWPIDDGPVDNPMVPEMEKFRYVSSARTQRSACSSCGVVRSSVKREDTTDEIGDDRDSDDDSDDDDSKDDAMGVNSSVMPRSLHHCPQQTGVAIL</sequence>
<dbReference type="GO" id="GO:0005524">
    <property type="term" value="F:ATP binding"/>
    <property type="evidence" value="ECO:0007669"/>
    <property type="project" value="InterPro"/>
</dbReference>
<dbReference type="GO" id="GO:0004672">
    <property type="term" value="F:protein kinase activity"/>
    <property type="evidence" value="ECO:0007669"/>
    <property type="project" value="InterPro"/>
</dbReference>
<accession>A0A9P5YN01</accession>
<evidence type="ECO:0000256" key="1">
    <source>
        <dbReference type="SAM" id="MobiDB-lite"/>
    </source>
</evidence>
<evidence type="ECO:0000259" key="2">
    <source>
        <dbReference type="PROSITE" id="PS50011"/>
    </source>
</evidence>
<dbReference type="Gene3D" id="1.10.510.10">
    <property type="entry name" value="Transferase(Phosphotransferase) domain 1"/>
    <property type="match status" value="1"/>
</dbReference>
<feature type="domain" description="Protein kinase" evidence="2">
    <location>
        <begin position="55"/>
        <end position="347"/>
    </location>
</feature>
<dbReference type="InterPro" id="IPR040976">
    <property type="entry name" value="Pkinase_fungal"/>
</dbReference>
<keyword evidence="4" id="KW-1185">Reference proteome</keyword>
<name>A0A9P5YN01_9AGAR</name>
<dbReference type="Proteomes" id="UP000807469">
    <property type="component" value="Unassembled WGS sequence"/>
</dbReference>
<dbReference type="PANTHER" id="PTHR38248:SF2">
    <property type="entry name" value="FUNK1 11"/>
    <property type="match status" value="1"/>
</dbReference>
<dbReference type="SUPFAM" id="SSF56112">
    <property type="entry name" value="Protein kinase-like (PK-like)"/>
    <property type="match status" value="1"/>
</dbReference>
<dbReference type="PROSITE" id="PS50011">
    <property type="entry name" value="PROTEIN_KINASE_DOM"/>
    <property type="match status" value="1"/>
</dbReference>
<dbReference type="AlphaFoldDB" id="A0A9P5YN01"/>
<dbReference type="PANTHER" id="PTHR38248">
    <property type="entry name" value="FUNK1 6"/>
    <property type="match status" value="1"/>
</dbReference>
<reference evidence="3" key="1">
    <citation type="submission" date="2020-11" db="EMBL/GenBank/DDBJ databases">
        <authorList>
            <consortium name="DOE Joint Genome Institute"/>
            <person name="Ahrendt S."/>
            <person name="Riley R."/>
            <person name="Andreopoulos W."/>
            <person name="Labutti K."/>
            <person name="Pangilinan J."/>
            <person name="Ruiz-Duenas F.J."/>
            <person name="Barrasa J.M."/>
            <person name="Sanchez-Garcia M."/>
            <person name="Camarero S."/>
            <person name="Miyauchi S."/>
            <person name="Serrano A."/>
            <person name="Linde D."/>
            <person name="Babiker R."/>
            <person name="Drula E."/>
            <person name="Ayuso-Fernandez I."/>
            <person name="Pacheco R."/>
            <person name="Padilla G."/>
            <person name="Ferreira P."/>
            <person name="Barriuso J."/>
            <person name="Kellner H."/>
            <person name="Castanera R."/>
            <person name="Alfaro M."/>
            <person name="Ramirez L."/>
            <person name="Pisabarro A.G."/>
            <person name="Kuo A."/>
            <person name="Tritt A."/>
            <person name="Lipzen A."/>
            <person name="He G."/>
            <person name="Yan M."/>
            <person name="Ng V."/>
            <person name="Cullen D."/>
            <person name="Martin F."/>
            <person name="Rosso M.-N."/>
            <person name="Henrissat B."/>
            <person name="Hibbett D."/>
            <person name="Martinez A.T."/>
            <person name="Grigoriev I.V."/>
        </authorList>
    </citation>
    <scope>NUCLEOTIDE SEQUENCE</scope>
    <source>
        <strain evidence="3">CIRM-BRFM 674</strain>
    </source>
</reference>